<comment type="caution">
    <text evidence="1">The sequence shown here is derived from an EMBL/GenBank/DDBJ whole genome shotgun (WGS) entry which is preliminary data.</text>
</comment>
<gene>
    <name evidence="1" type="ORF">CPELLU_LOCUS12855</name>
</gene>
<dbReference type="Proteomes" id="UP000789759">
    <property type="component" value="Unassembled WGS sequence"/>
</dbReference>
<evidence type="ECO:0000313" key="2">
    <source>
        <dbReference type="Proteomes" id="UP000789759"/>
    </source>
</evidence>
<proteinExistence type="predicted"/>
<dbReference type="AlphaFoldDB" id="A0A9N9NBP2"/>
<sequence length="99" mass="11152">MPYAVPKVLSGEKQFTQAADIYEFCVIIALELKNYCEIGYKNSSFLDCIGASKNNHGNYMQIAIKSSLQQNLVQVGNDTILYLVKYLYTASLNDNETKK</sequence>
<accession>A0A9N9NBP2</accession>
<name>A0A9N9NBP2_9GLOM</name>
<dbReference type="EMBL" id="CAJVQA010012865">
    <property type="protein sequence ID" value="CAG8720120.1"/>
    <property type="molecule type" value="Genomic_DNA"/>
</dbReference>
<reference evidence="1" key="1">
    <citation type="submission" date="2021-06" db="EMBL/GenBank/DDBJ databases">
        <authorList>
            <person name="Kallberg Y."/>
            <person name="Tangrot J."/>
            <person name="Rosling A."/>
        </authorList>
    </citation>
    <scope>NUCLEOTIDE SEQUENCE</scope>
    <source>
        <strain evidence="1">FL966</strain>
    </source>
</reference>
<organism evidence="1 2">
    <name type="scientific">Cetraspora pellucida</name>
    <dbReference type="NCBI Taxonomy" id="1433469"/>
    <lineage>
        <taxon>Eukaryota</taxon>
        <taxon>Fungi</taxon>
        <taxon>Fungi incertae sedis</taxon>
        <taxon>Mucoromycota</taxon>
        <taxon>Glomeromycotina</taxon>
        <taxon>Glomeromycetes</taxon>
        <taxon>Diversisporales</taxon>
        <taxon>Gigasporaceae</taxon>
        <taxon>Cetraspora</taxon>
    </lineage>
</organism>
<protein>
    <submittedName>
        <fullName evidence="1">2669_t:CDS:1</fullName>
    </submittedName>
</protein>
<evidence type="ECO:0000313" key="1">
    <source>
        <dbReference type="EMBL" id="CAG8720120.1"/>
    </source>
</evidence>
<keyword evidence="2" id="KW-1185">Reference proteome</keyword>
<dbReference type="OrthoDB" id="2428734at2759"/>